<organism evidence="2 3">
    <name type="scientific">Chitinophaga flava</name>
    <dbReference type="NCBI Taxonomy" id="2259036"/>
    <lineage>
        <taxon>Bacteria</taxon>
        <taxon>Pseudomonadati</taxon>
        <taxon>Bacteroidota</taxon>
        <taxon>Chitinophagia</taxon>
        <taxon>Chitinophagales</taxon>
        <taxon>Chitinophagaceae</taxon>
        <taxon>Chitinophaga</taxon>
    </lineage>
</organism>
<reference evidence="2 3" key="1">
    <citation type="submission" date="2018-05" db="EMBL/GenBank/DDBJ databases">
        <title>Chitinophaga sp. K3CV102501T nov., isolated from isolated from a monsoon evergreen broad-leaved forest soil.</title>
        <authorList>
            <person name="Lv Y."/>
        </authorList>
    </citation>
    <scope>NUCLEOTIDE SEQUENCE [LARGE SCALE GENOMIC DNA]</scope>
    <source>
        <strain evidence="2 3">GDMCC 1.1325</strain>
    </source>
</reference>
<evidence type="ECO:0000256" key="1">
    <source>
        <dbReference type="SAM" id="Phobius"/>
    </source>
</evidence>
<keyword evidence="1" id="KW-1133">Transmembrane helix</keyword>
<comment type="caution">
    <text evidence="2">The sequence shown here is derived from an EMBL/GenBank/DDBJ whole genome shotgun (WGS) entry which is preliminary data.</text>
</comment>
<evidence type="ECO:0000313" key="3">
    <source>
        <dbReference type="Proteomes" id="UP000253410"/>
    </source>
</evidence>
<accession>A0A365XY86</accession>
<feature type="transmembrane region" description="Helical" evidence="1">
    <location>
        <begin position="12"/>
        <end position="34"/>
    </location>
</feature>
<dbReference type="AlphaFoldDB" id="A0A365XY86"/>
<feature type="transmembrane region" description="Helical" evidence="1">
    <location>
        <begin position="163"/>
        <end position="181"/>
    </location>
</feature>
<dbReference type="EMBL" id="QFFJ01000001">
    <property type="protein sequence ID" value="RBL91336.1"/>
    <property type="molecule type" value="Genomic_DNA"/>
</dbReference>
<feature type="transmembrane region" description="Helical" evidence="1">
    <location>
        <begin position="281"/>
        <end position="302"/>
    </location>
</feature>
<feature type="transmembrane region" description="Helical" evidence="1">
    <location>
        <begin position="224"/>
        <end position="244"/>
    </location>
</feature>
<feature type="transmembrane region" description="Helical" evidence="1">
    <location>
        <begin position="250"/>
        <end position="269"/>
    </location>
</feature>
<name>A0A365XY86_9BACT</name>
<keyword evidence="3" id="KW-1185">Reference proteome</keyword>
<dbReference type="OrthoDB" id="5936019at2"/>
<keyword evidence="1" id="KW-0812">Transmembrane</keyword>
<dbReference type="Proteomes" id="UP000253410">
    <property type="component" value="Unassembled WGS sequence"/>
</dbReference>
<gene>
    <name evidence="2" type="ORF">DF182_01545</name>
</gene>
<proteinExistence type="predicted"/>
<feature type="transmembrane region" description="Helical" evidence="1">
    <location>
        <begin position="40"/>
        <end position="60"/>
    </location>
</feature>
<feature type="transmembrane region" description="Helical" evidence="1">
    <location>
        <begin position="187"/>
        <end position="204"/>
    </location>
</feature>
<keyword evidence="1" id="KW-0472">Membrane</keyword>
<dbReference type="RefSeq" id="WP_113613932.1">
    <property type="nucleotide sequence ID" value="NZ_QFFJ01000001.1"/>
</dbReference>
<sequence length="389" mass="44272">MQQTYNYTRGFRILFLCLLAPFALMVPFIIFFLVTMPVDGTYYVLATALLPCMALVLFGWDDLFSVVTADNYGIRYKSPLFDRELLWQDIKGFRWGKNELILAPGVSGKRRIKVSAFRKGYATLANSLTTRYQNLNVLEAEMAMNAIKTLNGDINRRMKMARYSMWTLNTLAIGVPISTMVAGGAGSWLMVLLMLVPIVTFMLMEYHKGLIVLTGNKEEIRPGAIIAIIVPQIWLFLYTSPLHIVDHTKMWLPVIMAAMALTAWLAYSSRHQQLAMKSAKWLALLFCAVHFCVGSYGSLVYFNAVLDKNKPEIYEATIINKRISRGKSTSYLLKLQPWGPEKDEKEISVGEATYNALEENDKLEMSLYKGAFDIPWYKPPRLANSRFLF</sequence>
<evidence type="ECO:0000313" key="2">
    <source>
        <dbReference type="EMBL" id="RBL91336.1"/>
    </source>
</evidence>
<protein>
    <submittedName>
        <fullName evidence="2">Uncharacterized protein</fullName>
    </submittedName>
</protein>